<evidence type="ECO:0000256" key="1">
    <source>
        <dbReference type="ARBA" id="ARBA00004401"/>
    </source>
</evidence>
<dbReference type="Gene3D" id="2.10.109.10">
    <property type="entry name" value="Umud Fragment, subunit A"/>
    <property type="match status" value="1"/>
</dbReference>
<keyword evidence="4 6" id="KW-0378">Hydrolase</keyword>
<comment type="catalytic activity">
    <reaction evidence="4">
        <text>Cleavage of hydrophobic, N-terminal signal or leader sequences from secreted and periplasmic proteins.</text>
        <dbReference type="EC" id="3.4.21.89"/>
    </reaction>
</comment>
<evidence type="ECO:0000313" key="7">
    <source>
        <dbReference type="Proteomes" id="UP000574276"/>
    </source>
</evidence>
<evidence type="ECO:0000313" key="6">
    <source>
        <dbReference type="EMBL" id="MBB2182547.1"/>
    </source>
</evidence>
<dbReference type="PANTHER" id="PTHR43390">
    <property type="entry name" value="SIGNAL PEPTIDASE I"/>
    <property type="match status" value="1"/>
</dbReference>
<dbReference type="EC" id="3.4.21.89" evidence="4"/>
<feature type="active site" evidence="3">
    <location>
        <position position="50"/>
    </location>
</feature>
<dbReference type="InterPro" id="IPR000223">
    <property type="entry name" value="Pept_S26A_signal_pept_1"/>
</dbReference>
<protein>
    <recommendedName>
        <fullName evidence="4">Signal peptidase I</fullName>
        <ecNumber evidence="4">3.4.21.89</ecNumber>
    </recommendedName>
</protein>
<reference evidence="6 7" key="1">
    <citation type="submission" date="2020-07" db="EMBL/GenBank/DDBJ databases">
        <title>Characterization and genome sequencing of isolate MD1, a novel member within the family Lachnospiraceae.</title>
        <authorList>
            <person name="Rettenmaier R."/>
            <person name="Di Bello L."/>
            <person name="Zinser C."/>
            <person name="Scheitz K."/>
            <person name="Liebl W."/>
            <person name="Zverlov V."/>
        </authorList>
    </citation>
    <scope>NUCLEOTIDE SEQUENCE [LARGE SCALE GENOMIC DNA]</scope>
    <source>
        <strain evidence="6 7">MD1</strain>
    </source>
</reference>
<feature type="domain" description="Peptidase S26" evidence="5">
    <location>
        <begin position="20"/>
        <end position="174"/>
    </location>
</feature>
<name>A0A839JZA5_9FIRM</name>
<evidence type="ECO:0000256" key="4">
    <source>
        <dbReference type="RuleBase" id="RU362042"/>
    </source>
</evidence>
<organism evidence="6 7">
    <name type="scientific">Variimorphobacter saccharofermentans</name>
    <dbReference type="NCBI Taxonomy" id="2755051"/>
    <lineage>
        <taxon>Bacteria</taxon>
        <taxon>Bacillati</taxon>
        <taxon>Bacillota</taxon>
        <taxon>Clostridia</taxon>
        <taxon>Lachnospirales</taxon>
        <taxon>Lachnospiraceae</taxon>
        <taxon>Variimorphobacter</taxon>
    </lineage>
</organism>
<feature type="active site" evidence="3">
    <location>
        <position position="93"/>
    </location>
</feature>
<evidence type="ECO:0000259" key="5">
    <source>
        <dbReference type="Pfam" id="PF10502"/>
    </source>
</evidence>
<dbReference type="InterPro" id="IPR036286">
    <property type="entry name" value="LexA/Signal_pep-like_sf"/>
</dbReference>
<keyword evidence="4" id="KW-0812">Transmembrane</keyword>
<proteinExistence type="inferred from homology"/>
<comment type="caution">
    <text evidence="6">The sequence shown here is derived from an EMBL/GenBank/DDBJ whole genome shotgun (WGS) entry which is preliminary data.</text>
</comment>
<dbReference type="PANTHER" id="PTHR43390:SF1">
    <property type="entry name" value="CHLOROPLAST PROCESSING PEPTIDASE"/>
    <property type="match status" value="1"/>
</dbReference>
<dbReference type="GO" id="GO:0009003">
    <property type="term" value="F:signal peptidase activity"/>
    <property type="evidence" value="ECO:0007669"/>
    <property type="project" value="UniProtKB-EC"/>
</dbReference>
<dbReference type="Pfam" id="PF10502">
    <property type="entry name" value="Peptidase_S26"/>
    <property type="match status" value="1"/>
</dbReference>
<dbReference type="NCBIfam" id="TIGR02227">
    <property type="entry name" value="sigpep_I_bact"/>
    <property type="match status" value="1"/>
</dbReference>
<comment type="subcellular location">
    <subcellularLocation>
        <location evidence="1">Cell membrane</location>
        <topology evidence="1">Single-pass type II membrane protein</topology>
    </subcellularLocation>
    <subcellularLocation>
        <location evidence="4">Membrane</location>
        <topology evidence="4">Single-pass type II membrane protein</topology>
    </subcellularLocation>
</comment>
<keyword evidence="4" id="KW-1133">Transmembrane helix</keyword>
<dbReference type="GO" id="GO:0006465">
    <property type="term" value="P:signal peptide processing"/>
    <property type="evidence" value="ECO:0007669"/>
    <property type="project" value="InterPro"/>
</dbReference>
<dbReference type="SUPFAM" id="SSF51306">
    <property type="entry name" value="LexA/Signal peptidase"/>
    <property type="match status" value="1"/>
</dbReference>
<keyword evidence="4" id="KW-0645">Protease</keyword>
<gene>
    <name evidence="6" type="primary">lepB</name>
    <name evidence="6" type="ORF">H0486_06635</name>
</gene>
<dbReference type="Proteomes" id="UP000574276">
    <property type="component" value="Unassembled WGS sequence"/>
</dbReference>
<comment type="similarity">
    <text evidence="2 4">Belongs to the peptidase S26 family.</text>
</comment>
<dbReference type="GO" id="GO:0005886">
    <property type="term" value="C:plasma membrane"/>
    <property type="evidence" value="ECO:0007669"/>
    <property type="project" value="UniProtKB-SubCell"/>
</dbReference>
<feature type="transmembrane region" description="Helical" evidence="4">
    <location>
        <begin position="20"/>
        <end position="41"/>
    </location>
</feature>
<keyword evidence="4" id="KW-0472">Membrane</keyword>
<dbReference type="EMBL" id="JACEGA010000001">
    <property type="protein sequence ID" value="MBB2182547.1"/>
    <property type="molecule type" value="Genomic_DNA"/>
</dbReference>
<evidence type="ECO:0000256" key="3">
    <source>
        <dbReference type="PIRSR" id="PIRSR600223-1"/>
    </source>
</evidence>
<keyword evidence="7" id="KW-1185">Reference proteome</keyword>
<sequence>MEGKMPKEKLTKEQIRKEVISWIAVMALGLGLGFLVNKFVFFTISSPTASMEDTFLIDEKVVILRTAYLFSKPQRGDIVVFPFPDDESMDYIKRIIGLPNETIEGKNGVVYINGEPLEEDYFKEPPEGDFGPYEIPEGHYFMMGDNRNISEDARDWDNKFVAEDKIKGKAIFKYPDFKWFSKVEY</sequence>
<dbReference type="PRINTS" id="PR00727">
    <property type="entry name" value="LEADERPTASE"/>
</dbReference>
<dbReference type="GO" id="GO:0004252">
    <property type="term" value="F:serine-type endopeptidase activity"/>
    <property type="evidence" value="ECO:0007669"/>
    <property type="project" value="InterPro"/>
</dbReference>
<dbReference type="AlphaFoldDB" id="A0A839JZA5"/>
<evidence type="ECO:0000256" key="2">
    <source>
        <dbReference type="ARBA" id="ARBA00009370"/>
    </source>
</evidence>
<dbReference type="InterPro" id="IPR019533">
    <property type="entry name" value="Peptidase_S26"/>
</dbReference>
<dbReference type="CDD" id="cd06530">
    <property type="entry name" value="S26_SPase_I"/>
    <property type="match status" value="1"/>
</dbReference>
<accession>A0A839JZA5</accession>